<feature type="signal peptide" evidence="1">
    <location>
        <begin position="1"/>
        <end position="26"/>
    </location>
</feature>
<dbReference type="AlphaFoldDB" id="A0A561BTZ1"/>
<dbReference type="InterPro" id="IPR008979">
    <property type="entry name" value="Galactose-bd-like_sf"/>
</dbReference>
<dbReference type="Pfam" id="PF00754">
    <property type="entry name" value="F5_F8_type_C"/>
    <property type="match status" value="1"/>
</dbReference>
<dbReference type="SMART" id="SM00231">
    <property type="entry name" value="FA58C"/>
    <property type="match status" value="1"/>
</dbReference>
<keyword evidence="1" id="KW-0732">Signal</keyword>
<dbReference type="SUPFAM" id="SSF49785">
    <property type="entry name" value="Galactose-binding domain-like"/>
    <property type="match status" value="1"/>
</dbReference>
<dbReference type="InterPro" id="IPR014718">
    <property type="entry name" value="GH-type_carb-bd"/>
</dbReference>
<dbReference type="Gene3D" id="2.70.98.10">
    <property type="match status" value="1"/>
</dbReference>
<dbReference type="Pfam" id="PF17451">
    <property type="entry name" value="Glyco_hyd_101C"/>
    <property type="match status" value="1"/>
</dbReference>
<gene>
    <name evidence="3" type="ORF">FB561_3487</name>
</gene>
<dbReference type="InterPro" id="IPR040502">
    <property type="entry name" value="GH101_dom-6"/>
</dbReference>
<dbReference type="RefSeq" id="WP_238334873.1">
    <property type="nucleotide sequence ID" value="NZ_VIVK01000001.1"/>
</dbReference>
<dbReference type="GO" id="GO:0033926">
    <property type="term" value="F:endo-alpha-N-acetylgalactosaminidase activity"/>
    <property type="evidence" value="ECO:0007669"/>
    <property type="project" value="InterPro"/>
</dbReference>
<dbReference type="GO" id="GO:0030246">
    <property type="term" value="F:carbohydrate binding"/>
    <property type="evidence" value="ECO:0007669"/>
    <property type="project" value="InterPro"/>
</dbReference>
<dbReference type="Gene3D" id="2.60.40.10">
    <property type="entry name" value="Immunoglobulins"/>
    <property type="match status" value="1"/>
</dbReference>
<dbReference type="CDD" id="cd14244">
    <property type="entry name" value="GH_101_like"/>
    <property type="match status" value="1"/>
</dbReference>
<sequence length="1259" mass="134232">MTSIRPAALTAALALTGGLLTAGAFAVTPATAASTDDPLVLRSPDLAVTVAADFPRVIGYADTASGQTLGGQSDPISTVTINGVARTAKLKAAPVVDGSRAAYQLAFDALPEVELDASLSVSGRVTTFRIDAVRDTATSRVTTIDIPDHDLVSVDSTQPGATTAFTTLDPDSTRTADKITAITSATPAEPAATGAAYAFVNTNGLAAGIESNSVYDKPSGQSVDDGARFWHRARKAADGTTRVGVWSGQWTYRGDTSTYTEPLPWAKVVVTPDANDDKTVDWQDGALAFRAIMTEPKGGDLVKDRVITHIPFNFASQATHPFLRTLDDVKRISLATDGLGQLALLKGYGSEGHDSAHPDYGGNYNTRAGGLTDLNALLSKGKAWNAAFGVHVNATESYPEANAFSEDLVDKSSKGWNWLNQSYYIKQRPDLATGNIVKRFQQLRDETDGNLQQLYIDVYYQSGWLADGLTRQLANQGWQIATEWADRHERTSLWSHWANDLDYGGATNKGLNSQIIRFVRNHEKDVWNADPILGQSSLVEFEGWTGETDWNAFYANVWQHNLPTKFLQQQKITDWNTGEIRFTGDVRGAVENGKRAVYVGSAKVLDGDKYLLPWQGKKLYHYNPAGGTTTWKVPAPLTGASKFSVYKLTDTGRVKVTTAQVRNGSVTVDAVAGQPYVLYPDAAPQLPAAQWGDGTHLKDPGFNAGNLTAWNPKGNPAIDRLENGQHVASLGTAQSSLEQRITGLTKGRTYSASAWIEVEPGKSRPTTLTIDGAKVTVTLSTAQNRVAADDKNGMYYQRAKVLFTAKGTAATLTIGAPAGPAKVRIDDVRVVETQRPAAGLVEDFEHVDQGWGPFVKGDAGGTTDPRTSLARKHAPYTQAGWNGKLVDDVLAGDWSLKSHEENAGLVYRTVPSTVNFQPGHKYKVSFDYENGRAGQYTWVHGVDRPQSVEVNATPIGVQQTKATFSQEFVAGCGGDYWVGLRKLSGGGDQADFVLDNFAVTDLGATSEPADCTALSVAGPGLTGMVSGEANTVTAKFTNNDTVAVKDITLGLQVPTGWTVEATTPATHASVAAGTSVTTDFAVTPPAGTPDGRYVLTATGGRSTITAEATVLPPGIVPQSRIKVADVSSEDTATGGAATAALDGNPSTLWHSAWSQVPTPATFPHHVTLDLGTTYVVDGFSYLARPTGTNGMFKGYEIYVSADGQDWGTPVKVGEFPNSRDVQRVDFTAKSGRYVKFVGTSSLNGAVFGSAAELNVYGTR</sequence>
<dbReference type="InterPro" id="IPR000421">
    <property type="entry name" value="FA58C"/>
</dbReference>
<dbReference type="Gene3D" id="2.60.120.260">
    <property type="entry name" value="Galactose-binding domain-like"/>
    <property type="match status" value="3"/>
</dbReference>
<reference evidence="3 4" key="1">
    <citation type="submission" date="2019-06" db="EMBL/GenBank/DDBJ databases">
        <title>Sequencing the genomes of 1000 actinobacteria strains.</title>
        <authorList>
            <person name="Klenk H.-P."/>
        </authorList>
    </citation>
    <scope>NUCLEOTIDE SEQUENCE [LARGE SCALE GENOMIC DNA]</scope>
    <source>
        <strain evidence="3 4">DSM 24683</strain>
    </source>
</reference>
<dbReference type="InterPro" id="IPR049314">
    <property type="entry name" value="GH101_dom-5"/>
</dbReference>
<comment type="caution">
    <text evidence="3">The sequence shown here is derived from an EMBL/GenBank/DDBJ whole genome shotgun (WGS) entry which is preliminary data.</text>
</comment>
<dbReference type="GO" id="GO:0005975">
    <property type="term" value="P:carbohydrate metabolic process"/>
    <property type="evidence" value="ECO:0007669"/>
    <property type="project" value="UniProtKB-ARBA"/>
</dbReference>
<dbReference type="Gene3D" id="3.20.20.80">
    <property type="entry name" value="Glycosidases"/>
    <property type="match status" value="1"/>
</dbReference>
<dbReference type="EMBL" id="VIVK01000001">
    <property type="protein sequence ID" value="TWD82357.1"/>
    <property type="molecule type" value="Genomic_DNA"/>
</dbReference>
<dbReference type="InterPro" id="IPR025706">
    <property type="entry name" value="Endoa_GalNAc"/>
</dbReference>
<keyword evidence="4" id="KW-1185">Reference proteome</keyword>
<dbReference type="Pfam" id="PF21466">
    <property type="entry name" value="GH101_dom-5"/>
    <property type="match status" value="1"/>
</dbReference>
<evidence type="ECO:0000313" key="4">
    <source>
        <dbReference type="Proteomes" id="UP000318380"/>
    </source>
</evidence>
<proteinExistence type="predicted"/>
<evidence type="ECO:0000256" key="1">
    <source>
        <dbReference type="SAM" id="SignalP"/>
    </source>
</evidence>
<feature type="domain" description="F5/8 type C" evidence="2">
    <location>
        <begin position="1104"/>
        <end position="1258"/>
    </location>
</feature>
<evidence type="ECO:0000313" key="3">
    <source>
        <dbReference type="EMBL" id="TWD82357.1"/>
    </source>
</evidence>
<dbReference type="Proteomes" id="UP000318380">
    <property type="component" value="Unassembled WGS sequence"/>
</dbReference>
<protein>
    <submittedName>
        <fullName evidence="3">Endo-alpha-N-acetylgalactosaminidase</fullName>
    </submittedName>
</protein>
<dbReference type="Pfam" id="PF12905">
    <property type="entry name" value="Glyco_hydro_101"/>
    <property type="match status" value="1"/>
</dbReference>
<name>A0A561BTZ1_9ACTN</name>
<dbReference type="Pfam" id="PF18080">
    <property type="entry name" value="Gal_mutarotas_3"/>
    <property type="match status" value="1"/>
</dbReference>
<dbReference type="InterPro" id="IPR035364">
    <property type="entry name" value="Beta_sandwich_GH101"/>
</dbReference>
<feature type="chain" id="PRO_5039465463" evidence="1">
    <location>
        <begin position="27"/>
        <end position="1259"/>
    </location>
</feature>
<dbReference type="PROSITE" id="PS50022">
    <property type="entry name" value="FA58C_3"/>
    <property type="match status" value="1"/>
</dbReference>
<dbReference type="InterPro" id="IPR013783">
    <property type="entry name" value="Ig-like_fold"/>
</dbReference>
<organism evidence="3 4">
    <name type="scientific">Kribbella amoyensis</name>
    <dbReference type="NCBI Taxonomy" id="996641"/>
    <lineage>
        <taxon>Bacteria</taxon>
        <taxon>Bacillati</taxon>
        <taxon>Actinomycetota</taxon>
        <taxon>Actinomycetes</taxon>
        <taxon>Propionibacteriales</taxon>
        <taxon>Kribbellaceae</taxon>
        <taxon>Kribbella</taxon>
    </lineage>
</organism>
<dbReference type="Pfam" id="PF17974">
    <property type="entry name" value="GalBD_like"/>
    <property type="match status" value="1"/>
</dbReference>
<accession>A0A561BTZ1</accession>
<dbReference type="Pfam" id="PF10633">
    <property type="entry name" value="NPCBM_assoc"/>
    <property type="match status" value="1"/>
</dbReference>
<dbReference type="InterPro" id="IPR018905">
    <property type="entry name" value="A-galactase_NEW3"/>
</dbReference>
<evidence type="ECO:0000259" key="2">
    <source>
        <dbReference type="PROSITE" id="PS50022"/>
    </source>
</evidence>
<dbReference type="InterPro" id="IPR040633">
    <property type="entry name" value="Gal_mutarotas_3"/>
</dbReference>